<gene>
    <name evidence="5" type="ORF">PV04_04337</name>
</gene>
<dbReference type="Pfam" id="PF12796">
    <property type="entry name" value="Ank_2"/>
    <property type="match status" value="1"/>
</dbReference>
<organism evidence="5 6">
    <name type="scientific">Phialophora macrospora</name>
    <dbReference type="NCBI Taxonomy" id="1851006"/>
    <lineage>
        <taxon>Eukaryota</taxon>
        <taxon>Fungi</taxon>
        <taxon>Dikarya</taxon>
        <taxon>Ascomycota</taxon>
        <taxon>Pezizomycotina</taxon>
        <taxon>Eurotiomycetes</taxon>
        <taxon>Chaetothyriomycetidae</taxon>
        <taxon>Chaetothyriales</taxon>
        <taxon>Herpotrichiellaceae</taxon>
        <taxon>Phialophora</taxon>
    </lineage>
</organism>
<keyword evidence="6" id="KW-1185">Reference proteome</keyword>
<feature type="repeat" description="ANK" evidence="3">
    <location>
        <begin position="122"/>
        <end position="154"/>
    </location>
</feature>
<dbReference type="SMART" id="SM00248">
    <property type="entry name" value="ANK"/>
    <property type="match status" value="2"/>
</dbReference>
<evidence type="ECO:0000256" key="2">
    <source>
        <dbReference type="ARBA" id="ARBA00023043"/>
    </source>
</evidence>
<keyword evidence="2 3" id="KW-0040">ANK repeat</keyword>
<dbReference type="PROSITE" id="PS50088">
    <property type="entry name" value="ANK_REPEAT"/>
    <property type="match status" value="1"/>
</dbReference>
<name>A0A0D2CT82_9EURO</name>
<feature type="compositionally biased region" description="Polar residues" evidence="4">
    <location>
        <begin position="216"/>
        <end position="237"/>
    </location>
</feature>
<evidence type="ECO:0000256" key="1">
    <source>
        <dbReference type="ARBA" id="ARBA00022737"/>
    </source>
</evidence>
<dbReference type="STRING" id="5601.A0A0D2CT82"/>
<dbReference type="EMBL" id="KN846958">
    <property type="protein sequence ID" value="KIW68386.1"/>
    <property type="molecule type" value="Genomic_DNA"/>
</dbReference>
<dbReference type="Proteomes" id="UP000054266">
    <property type="component" value="Unassembled WGS sequence"/>
</dbReference>
<dbReference type="PANTHER" id="PTHR24198">
    <property type="entry name" value="ANKYRIN REPEAT AND PROTEIN KINASE DOMAIN-CONTAINING PROTEIN"/>
    <property type="match status" value="1"/>
</dbReference>
<accession>A0A0D2CT82</accession>
<dbReference type="InterPro" id="IPR002110">
    <property type="entry name" value="Ankyrin_rpt"/>
</dbReference>
<proteinExistence type="predicted"/>
<feature type="region of interest" description="Disordered" evidence="4">
    <location>
        <begin position="93"/>
        <end position="113"/>
    </location>
</feature>
<keyword evidence="1" id="KW-0677">Repeat</keyword>
<dbReference type="Gene3D" id="1.25.40.20">
    <property type="entry name" value="Ankyrin repeat-containing domain"/>
    <property type="match status" value="1"/>
</dbReference>
<evidence type="ECO:0000256" key="3">
    <source>
        <dbReference type="PROSITE-ProRule" id="PRU00023"/>
    </source>
</evidence>
<feature type="compositionally biased region" description="Polar residues" evidence="4">
    <location>
        <begin position="99"/>
        <end position="112"/>
    </location>
</feature>
<evidence type="ECO:0000313" key="6">
    <source>
        <dbReference type="Proteomes" id="UP000054266"/>
    </source>
</evidence>
<evidence type="ECO:0000313" key="5">
    <source>
        <dbReference type="EMBL" id="KIW68386.1"/>
    </source>
</evidence>
<dbReference type="AlphaFoldDB" id="A0A0D2CT82"/>
<dbReference type="HOGENOM" id="CLU_000134_20_0_1"/>
<dbReference type="PROSITE" id="PS50297">
    <property type="entry name" value="ANK_REP_REGION"/>
    <property type="match status" value="1"/>
</dbReference>
<reference evidence="5 6" key="1">
    <citation type="submission" date="2015-01" db="EMBL/GenBank/DDBJ databases">
        <title>The Genome Sequence of Capronia semiimmersa CBS27337.</title>
        <authorList>
            <consortium name="The Broad Institute Genomics Platform"/>
            <person name="Cuomo C."/>
            <person name="de Hoog S."/>
            <person name="Gorbushina A."/>
            <person name="Stielow B."/>
            <person name="Teixiera M."/>
            <person name="Abouelleil A."/>
            <person name="Chapman S.B."/>
            <person name="Priest M."/>
            <person name="Young S.K."/>
            <person name="Wortman J."/>
            <person name="Nusbaum C."/>
            <person name="Birren B."/>
        </authorList>
    </citation>
    <scope>NUCLEOTIDE SEQUENCE [LARGE SCALE GENOMIC DNA]</scope>
    <source>
        <strain evidence="5 6">CBS 27337</strain>
    </source>
</reference>
<dbReference type="PANTHER" id="PTHR24198:SF165">
    <property type="entry name" value="ANKYRIN REPEAT-CONTAINING PROTEIN-RELATED"/>
    <property type="match status" value="1"/>
</dbReference>
<dbReference type="InterPro" id="IPR036770">
    <property type="entry name" value="Ankyrin_rpt-contain_sf"/>
</dbReference>
<evidence type="ECO:0000256" key="4">
    <source>
        <dbReference type="SAM" id="MobiDB-lite"/>
    </source>
</evidence>
<protein>
    <submittedName>
        <fullName evidence="5">Uncharacterized protein</fullName>
    </submittedName>
</protein>
<feature type="region of interest" description="Disordered" evidence="4">
    <location>
        <begin position="190"/>
        <end position="237"/>
    </location>
</feature>
<sequence>MPAPSSTLPLPPDDIDELIYLTRTNSLADLTTLVTTLSTTHACPPSTIIASAIDVDADGLGSQSSLLHYAAGNGHLETMNYLLGLLVDRSVPARDKTPNSDSSGTPASSTRSHWLLNHKNVNGNTPLHWAAMNGHLDVVVALVRAGADARVRNAAGRDCIVEAEVSALNGRSEAQVKECVVWMLRNCDGVEEGVGGGGKEEEGEEEDKTGEGAGNGDTTMDGNSHGNGNGTTKVQET</sequence>
<dbReference type="SUPFAM" id="SSF48403">
    <property type="entry name" value="Ankyrin repeat"/>
    <property type="match status" value="1"/>
</dbReference>